<evidence type="ECO:0000256" key="3">
    <source>
        <dbReference type="ARBA" id="ARBA00023242"/>
    </source>
</evidence>
<reference evidence="7" key="1">
    <citation type="journal article" date="2003" name="Dev. Genes Evol.">
        <title>Genomewide surveys of developmentally relevant genes in Ciona intestinalis.</title>
        <authorList>
            <person name="Satou Y."/>
            <person name="Satoh N."/>
        </authorList>
    </citation>
    <scope>NUCLEOTIDE SEQUENCE</scope>
</reference>
<dbReference type="CDD" id="cd22001">
    <property type="entry name" value="HMG-box_UBF1_rpt4"/>
    <property type="match status" value="1"/>
</dbReference>
<feature type="DNA-binding region" description="HMG box" evidence="4">
    <location>
        <begin position="116"/>
        <end position="184"/>
    </location>
</feature>
<dbReference type="PANTHER" id="PTHR46318">
    <property type="entry name" value="UPSTREAM BINDING TRANSCRIPTION FACTOR"/>
    <property type="match status" value="1"/>
</dbReference>
<name>Q4H2N5_CIOIN</name>
<evidence type="ECO:0000313" key="7">
    <source>
        <dbReference type="EMBL" id="BAE06742.1"/>
    </source>
</evidence>
<feature type="domain" description="HMG box" evidence="6">
    <location>
        <begin position="630"/>
        <end position="694"/>
    </location>
</feature>
<feature type="DNA-binding region" description="HMG box" evidence="4">
    <location>
        <begin position="288"/>
        <end position="352"/>
    </location>
</feature>
<dbReference type="SMART" id="SM00398">
    <property type="entry name" value="HMG"/>
    <property type="match status" value="6"/>
</dbReference>
<feature type="DNA-binding region" description="HMG box" evidence="4">
    <location>
        <begin position="198"/>
        <end position="266"/>
    </location>
</feature>
<dbReference type="GO" id="GO:0005634">
    <property type="term" value="C:nucleus"/>
    <property type="evidence" value="ECO:0007669"/>
    <property type="project" value="UniProtKB-SubCell"/>
</dbReference>
<sequence length="789" mass="92352">MTPRKKKVSKLDMRIVKPEPGEVSSDWNQDTINSLLAKMLSNIPRPDNMKYSSMLDKVSWKDVSFENFTPEQCKMQWNKLSREIRKFRTLTELVEDVREYIRDPYKGQIKKHPDYPKRPLTPYFRFFMEKRDSFATQHKDLTNLEVTAELSKIYRSLPQKQKEKYVQDWKKETAEYKVYMKKFREEHPTYFVTRPTKPHEPRTPAAIYKEEQYSIFATENTEMSKKQCLGALKKKYKTLEDEEKQQYIDKALKEQEEYKNPDMQGKTKRPVLNKYERELHDKTMGRPKRPPSNGYNLFCTETMSQFTTMQSQKRIVECGRLWNLKSAEEKQKYHQRFIQMKQQYEKKLQEFYQSLSPERRKEEELKDKGQKKTHVRQIKMEKKELSDAESSDELDLNDSSSGEDDSADDDDDESEDEDKIIVEVEEGDEDVQPIPARPTTPISALFLYKRANRKKVEAQYRGMSTDEVTRLLARRYHELPEHKKHKYLKREKQLKEEYNEKMQQYLKETSKKTTNGSPKVVAMEVEPPVKLQPVTGEQLYHEKFFESYSKKHNHNRVAVDAALRVAWSKLAKVRREPFIKLAQQQNEKNIALYNNAMENVQQDNPPRAEIHRVPAPIQSNKKIKFDGLPKKPPSNAYQLFSTTHLRKVSHLAQNEKFKELGRLWKSMSPTKKKGFAAESKRLGDKYKKELDHWIQAQTPEVADAFMNQQSKKRTKPTKANEVPPVKKLKEDNEQVANEEASSSDDSDDGSGSSSSDDDSDDDDSSSDSSDSDSESSSGDDDSSDSQSDD</sequence>
<gene>
    <name evidence="7" type="primary">Ci-UBF</name>
</gene>
<dbReference type="OrthoDB" id="1919336at2759"/>
<evidence type="ECO:0000256" key="2">
    <source>
        <dbReference type="ARBA" id="ARBA00023125"/>
    </source>
</evidence>
<comment type="subcellular location">
    <subcellularLocation>
        <location evidence="1">Nucleus</location>
    </subcellularLocation>
</comment>
<feature type="region of interest" description="Disordered" evidence="5">
    <location>
        <begin position="358"/>
        <end position="417"/>
    </location>
</feature>
<dbReference type="AlphaFoldDB" id="Q4H2N5"/>
<dbReference type="InterPro" id="IPR009071">
    <property type="entry name" value="HMG_box_dom"/>
</dbReference>
<dbReference type="CDD" id="cd22000">
    <property type="entry name" value="HMG-box_UBF1_rpt3"/>
    <property type="match status" value="1"/>
</dbReference>
<feature type="domain" description="HMG box" evidence="6">
    <location>
        <begin position="116"/>
        <end position="184"/>
    </location>
</feature>
<feature type="compositionally biased region" description="Acidic residues" evidence="5">
    <location>
        <begin position="387"/>
        <end position="417"/>
    </location>
</feature>
<feature type="domain" description="HMG box" evidence="6">
    <location>
        <begin position="198"/>
        <end position="266"/>
    </location>
</feature>
<feature type="DNA-binding region" description="HMG box" evidence="4">
    <location>
        <begin position="630"/>
        <end position="694"/>
    </location>
</feature>
<dbReference type="Gene3D" id="1.10.30.10">
    <property type="entry name" value="High mobility group box domain"/>
    <property type="match status" value="6"/>
</dbReference>
<accession>Q4H2N5</accession>
<feature type="domain" description="HMG box" evidence="6">
    <location>
        <begin position="288"/>
        <end position="352"/>
    </location>
</feature>
<dbReference type="SUPFAM" id="SSF47095">
    <property type="entry name" value="HMG-box"/>
    <property type="match status" value="6"/>
</dbReference>
<dbReference type="InterPro" id="IPR036910">
    <property type="entry name" value="HMG_box_dom_sf"/>
</dbReference>
<accession>A0A1W2VNV8</accession>
<feature type="compositionally biased region" description="Basic and acidic residues" evidence="5">
    <location>
        <begin position="358"/>
        <end position="370"/>
    </location>
</feature>
<feature type="region of interest" description="Disordered" evidence="5">
    <location>
        <begin position="706"/>
        <end position="789"/>
    </location>
</feature>
<dbReference type="PANTHER" id="PTHR46318:SF3">
    <property type="entry name" value="UPSTREAM BINDING TRANSCRIPTION FACTOR"/>
    <property type="match status" value="1"/>
</dbReference>
<dbReference type="CDD" id="cd00084">
    <property type="entry name" value="HMG-box_SF"/>
    <property type="match status" value="1"/>
</dbReference>
<organism evidence="7">
    <name type="scientific">Ciona intestinalis</name>
    <name type="common">Transparent sea squirt</name>
    <name type="synonym">Ascidia intestinalis</name>
    <dbReference type="NCBI Taxonomy" id="7719"/>
    <lineage>
        <taxon>Eukaryota</taxon>
        <taxon>Metazoa</taxon>
        <taxon>Chordata</taxon>
        <taxon>Tunicata</taxon>
        <taxon>Ascidiacea</taxon>
        <taxon>Phlebobranchia</taxon>
        <taxon>Cionidae</taxon>
        <taxon>Ciona</taxon>
    </lineage>
</organism>
<proteinExistence type="evidence at transcript level"/>
<evidence type="ECO:0000256" key="1">
    <source>
        <dbReference type="ARBA" id="ARBA00004123"/>
    </source>
</evidence>
<dbReference type="InterPro" id="IPR051762">
    <property type="entry name" value="UBF1"/>
</dbReference>
<dbReference type="PROSITE" id="PS50118">
    <property type="entry name" value="HMG_BOX_2"/>
    <property type="match status" value="5"/>
</dbReference>
<protein>
    <submittedName>
        <fullName evidence="7">Transcription factor protein</fullName>
    </submittedName>
</protein>
<feature type="domain" description="HMG box" evidence="6">
    <location>
        <begin position="438"/>
        <end position="506"/>
    </location>
</feature>
<dbReference type="GO" id="GO:0003677">
    <property type="term" value="F:DNA binding"/>
    <property type="evidence" value="ECO:0007669"/>
    <property type="project" value="UniProtKB-UniRule"/>
</dbReference>
<dbReference type="EMBL" id="AB210737">
    <property type="protein sequence ID" value="BAE06742.1"/>
    <property type="molecule type" value="mRNA"/>
</dbReference>
<keyword evidence="3 4" id="KW-0539">Nucleus</keyword>
<keyword evidence="2 4" id="KW-0238">DNA-binding</keyword>
<evidence type="ECO:0000259" key="6">
    <source>
        <dbReference type="PROSITE" id="PS50118"/>
    </source>
</evidence>
<dbReference type="KEGG" id="cin:778787"/>
<reference evidence="7" key="2">
    <citation type="journal article" date="2004" name="Development">
        <title>Gene expression profiles of transcription factors and signaling molecules in the ascidian embryo: towards a comprehensive understanding of gene networks.</title>
        <authorList>
            <person name="Imai K.S."/>
            <person name="Hino K."/>
            <person name="Yagi K."/>
            <person name="Satoh N."/>
            <person name="Satou Y."/>
        </authorList>
    </citation>
    <scope>NUCLEOTIDE SEQUENCE</scope>
</reference>
<reference evidence="7" key="3">
    <citation type="submission" date="2005-04" db="EMBL/GenBank/DDBJ databases">
        <title>Expressed genes in Ciona intestinalis.</title>
        <authorList>
            <person name="Satou Y."/>
        </authorList>
    </citation>
    <scope>NUCLEOTIDE SEQUENCE</scope>
</reference>
<evidence type="ECO:0000256" key="5">
    <source>
        <dbReference type="SAM" id="MobiDB-lite"/>
    </source>
</evidence>
<evidence type="ECO:0000256" key="4">
    <source>
        <dbReference type="PROSITE-ProRule" id="PRU00267"/>
    </source>
</evidence>
<feature type="compositionally biased region" description="Acidic residues" evidence="5">
    <location>
        <begin position="755"/>
        <end position="789"/>
    </location>
</feature>
<dbReference type="CDD" id="cd21998">
    <property type="entry name" value="HMG-box_UBF1_rpt1-like"/>
    <property type="match status" value="1"/>
</dbReference>
<feature type="DNA-binding region" description="HMG box" evidence="4">
    <location>
        <begin position="438"/>
        <end position="506"/>
    </location>
</feature>
<dbReference type="Pfam" id="PF00505">
    <property type="entry name" value="HMG_box"/>
    <property type="match status" value="5"/>
</dbReference>